<gene>
    <name evidence="2" type="ORF">TEOVI_000313400</name>
</gene>
<dbReference type="RefSeq" id="XP_067082194.1">
    <property type="nucleotide sequence ID" value="XM_067226093.1"/>
</dbReference>
<dbReference type="Proteomes" id="UP000195570">
    <property type="component" value="Unassembled WGS sequence"/>
</dbReference>
<proteinExistence type="predicted"/>
<keyword evidence="3" id="KW-1185">Reference proteome</keyword>
<evidence type="ECO:0008006" key="4">
    <source>
        <dbReference type="Google" id="ProtNLM"/>
    </source>
</evidence>
<comment type="caution">
    <text evidence="2">The sequence shown here is derived from an EMBL/GenBank/DDBJ whole genome shotgun (WGS) entry which is preliminary data.</text>
</comment>
<evidence type="ECO:0000313" key="2">
    <source>
        <dbReference type="EMBL" id="SCU71553.1"/>
    </source>
</evidence>
<feature type="region of interest" description="Disordered" evidence="1">
    <location>
        <begin position="1"/>
        <end position="50"/>
    </location>
</feature>
<reference evidence="2" key="1">
    <citation type="submission" date="2016-09" db="EMBL/GenBank/DDBJ databases">
        <authorList>
            <person name="Hebert L."/>
            <person name="Moumen B."/>
        </authorList>
    </citation>
    <scope>NUCLEOTIDE SEQUENCE [LARGE SCALE GENOMIC DNA]</scope>
    <source>
        <strain evidence="2">OVI</strain>
    </source>
</reference>
<dbReference type="EMBL" id="CZPT02001661">
    <property type="protein sequence ID" value="SCU71553.1"/>
    <property type="molecule type" value="Genomic_DNA"/>
</dbReference>
<protein>
    <recommendedName>
        <fullName evidence="4">LSM domain containing protein</fullName>
    </recommendedName>
</protein>
<feature type="compositionally biased region" description="Basic and acidic residues" evidence="1">
    <location>
        <begin position="1"/>
        <end position="10"/>
    </location>
</feature>
<name>A0A1G4IH44_TRYEQ</name>
<evidence type="ECO:0000256" key="1">
    <source>
        <dbReference type="SAM" id="MobiDB-lite"/>
    </source>
</evidence>
<dbReference type="InterPro" id="IPR010920">
    <property type="entry name" value="LSM_dom_sf"/>
</dbReference>
<organism evidence="2 3">
    <name type="scientific">Trypanosoma equiperdum</name>
    <dbReference type="NCBI Taxonomy" id="5694"/>
    <lineage>
        <taxon>Eukaryota</taxon>
        <taxon>Discoba</taxon>
        <taxon>Euglenozoa</taxon>
        <taxon>Kinetoplastea</taxon>
        <taxon>Metakinetoplastina</taxon>
        <taxon>Trypanosomatida</taxon>
        <taxon>Trypanosomatidae</taxon>
        <taxon>Trypanosoma</taxon>
    </lineage>
</organism>
<evidence type="ECO:0000313" key="3">
    <source>
        <dbReference type="Proteomes" id="UP000195570"/>
    </source>
</evidence>
<sequence length="130" mass="14678">MTEAQMDKSSKNSNGNNRHRSPAQEQGQKQRGRLQRKAQEAAPKVSEEKPHPFIGQELRVVLEDQRVIVGTLIAYLGLGDLLLQDALEERRYADGELNHRQLRLIAIPFKHVTAMHRRRPGNTPIAQVGA</sequence>
<dbReference type="VEuPathDB" id="TriTrypDB:TEOVI_000313400"/>
<dbReference type="SUPFAM" id="SSF50182">
    <property type="entry name" value="Sm-like ribonucleoproteins"/>
    <property type="match status" value="1"/>
</dbReference>
<accession>A0A1G4IH44</accession>
<dbReference type="Gene3D" id="2.30.30.100">
    <property type="match status" value="1"/>
</dbReference>
<dbReference type="AlphaFoldDB" id="A0A1G4IH44"/>
<dbReference type="GeneID" id="92377074"/>